<reference evidence="2 3" key="1">
    <citation type="submission" date="2017-05" db="EMBL/GenBank/DDBJ databases">
        <authorList>
            <person name="Varghese N."/>
            <person name="Submissions S."/>
        </authorList>
    </citation>
    <scope>NUCLEOTIDE SEQUENCE [LARGE SCALE GENOMIC DNA]</scope>
    <source>
        <strain evidence="2 3">CGMCC 1.7287</strain>
    </source>
</reference>
<gene>
    <name evidence="2" type="ORF">SAMN04487964_11657</name>
</gene>
<feature type="signal peptide" evidence="1">
    <location>
        <begin position="1"/>
        <end position="24"/>
    </location>
</feature>
<evidence type="ECO:0008006" key="4">
    <source>
        <dbReference type="Google" id="ProtNLM"/>
    </source>
</evidence>
<organism evidence="2 3">
    <name type="scientific">Marinobacterium sediminicola</name>
    <dbReference type="NCBI Taxonomy" id="518898"/>
    <lineage>
        <taxon>Bacteria</taxon>
        <taxon>Pseudomonadati</taxon>
        <taxon>Pseudomonadota</taxon>
        <taxon>Gammaproteobacteria</taxon>
        <taxon>Oceanospirillales</taxon>
        <taxon>Oceanospirillaceae</taxon>
        <taxon>Marinobacterium</taxon>
    </lineage>
</organism>
<name>A0ABY1S378_9GAMM</name>
<keyword evidence="1" id="KW-0732">Signal</keyword>
<comment type="caution">
    <text evidence="2">The sequence shown here is derived from an EMBL/GenBank/DDBJ whole genome shotgun (WGS) entry which is preliminary data.</text>
</comment>
<accession>A0ABY1S378</accession>
<dbReference type="Proteomes" id="UP001159257">
    <property type="component" value="Unassembled WGS sequence"/>
</dbReference>
<dbReference type="Gene3D" id="2.40.128.140">
    <property type="entry name" value="Outer membrane protein"/>
    <property type="match status" value="1"/>
</dbReference>
<dbReference type="RefSeq" id="WP_239039802.1">
    <property type="nucleotide sequence ID" value="NZ_BAAAEY010000001.1"/>
</dbReference>
<sequence>MKPGSLPGYLSLLLLVALAPAAQAEEIDKSWTANFYFENDLFSDTDQQYTNGIRLSWVSPEIDSFIDDPLLPDWLRSANRLLSPLDPEPVSLGDDVSRRLIFTLGQQMLTPDDRDRTTLDPNDRPYAGWLYAGFGYHTQTRSRMNSFEVNLGVIGPASLAQEAQDFIHDLRGFEKFKGWDNQLENELGLQLVYEHKYRWMNQPLIHGWEHDSILHGGGSLGNVATYLNAGIEYRIGKHLPQDFGTSALRPGGDNSVPGRGDPRFSHQWGIHAFVSLDGRYVMQDIFLDGNTFRDSHSVDRNPWVADAAFGVAATWDRWKLSYARIYRTRQFQQQDGSHTFGSLTISYTM</sequence>
<evidence type="ECO:0000256" key="1">
    <source>
        <dbReference type="SAM" id="SignalP"/>
    </source>
</evidence>
<feature type="chain" id="PRO_5045699447" description="Lipid A deacylase LpxR family protein" evidence="1">
    <location>
        <begin position="25"/>
        <end position="349"/>
    </location>
</feature>
<dbReference type="Pfam" id="PF09982">
    <property type="entry name" value="LpxR"/>
    <property type="match status" value="1"/>
</dbReference>
<dbReference type="EMBL" id="FXWV01000016">
    <property type="protein sequence ID" value="SMR77723.1"/>
    <property type="molecule type" value="Genomic_DNA"/>
</dbReference>
<dbReference type="InterPro" id="IPR018707">
    <property type="entry name" value="LpxR"/>
</dbReference>
<proteinExistence type="predicted"/>
<protein>
    <recommendedName>
        <fullName evidence="4">Lipid A deacylase LpxR family protein</fullName>
    </recommendedName>
</protein>
<dbReference type="InterPro" id="IPR037107">
    <property type="entry name" value="Put_OMP_sf"/>
</dbReference>
<evidence type="ECO:0000313" key="3">
    <source>
        <dbReference type="Proteomes" id="UP001159257"/>
    </source>
</evidence>
<keyword evidence="3" id="KW-1185">Reference proteome</keyword>
<evidence type="ECO:0000313" key="2">
    <source>
        <dbReference type="EMBL" id="SMR77723.1"/>
    </source>
</evidence>